<dbReference type="Ensembl" id="ENSSHAT00000031363.1">
    <property type="protein sequence ID" value="ENSSHAP00000034639.1"/>
    <property type="gene ID" value="ENSSHAG00000022507.1"/>
</dbReference>
<dbReference type="GO" id="GO:0004888">
    <property type="term" value="F:transmembrane signaling receptor activity"/>
    <property type="evidence" value="ECO:0007669"/>
    <property type="project" value="TreeGrafter"/>
</dbReference>
<organism evidence="5 6">
    <name type="scientific">Sarcophilus harrisii</name>
    <name type="common">Tasmanian devil</name>
    <name type="synonym">Sarcophilus laniarius</name>
    <dbReference type="NCBI Taxonomy" id="9305"/>
    <lineage>
        <taxon>Eukaryota</taxon>
        <taxon>Metazoa</taxon>
        <taxon>Chordata</taxon>
        <taxon>Craniata</taxon>
        <taxon>Vertebrata</taxon>
        <taxon>Euteleostomi</taxon>
        <taxon>Mammalia</taxon>
        <taxon>Metatheria</taxon>
        <taxon>Dasyuromorphia</taxon>
        <taxon>Dasyuridae</taxon>
        <taxon>Sarcophilus</taxon>
    </lineage>
</organism>
<dbReference type="PANTHER" id="PTHR10570:SF5">
    <property type="entry name" value="T-CELL SURFACE GLYCOPROTEIN CD3 DELTA CHAIN"/>
    <property type="match status" value="1"/>
</dbReference>
<dbReference type="GO" id="GO:0045059">
    <property type="term" value="P:positive thymic T cell selection"/>
    <property type="evidence" value="ECO:0007669"/>
    <property type="project" value="TreeGrafter"/>
</dbReference>
<keyword evidence="1 3" id="KW-0732">Signal</keyword>
<keyword evidence="6" id="KW-1185">Reference proteome</keyword>
<keyword evidence="2" id="KW-0472">Membrane</keyword>
<feature type="transmembrane region" description="Helical" evidence="2">
    <location>
        <begin position="123"/>
        <end position="145"/>
    </location>
</feature>
<sequence>MVLQKVHRWNMKCDLCLCGLILTIILLQGSVIQADEEAESLFISVTETEDKVFLTCNGTAYSWMHLEKSSDDYPSNKSVDLGKRIQDPRGTFKCTGNNGKESPVLHIYYRMCQNCVEVTSGSLFGILIADIIATVILAIGVYCFAGHEEGYLPAFDKQILMQNDALYQVRNEEE</sequence>
<reference evidence="5" key="2">
    <citation type="submission" date="2025-08" db="UniProtKB">
        <authorList>
            <consortium name="Ensembl"/>
        </authorList>
    </citation>
    <scope>IDENTIFICATION</scope>
</reference>
<name>A0A7N4PAA2_SARHA</name>
<evidence type="ECO:0000313" key="5">
    <source>
        <dbReference type="Ensembl" id="ENSSHAP00000034639.1"/>
    </source>
</evidence>
<feature type="chain" id="PRO_5029738696" description="CD3 gamma/delta subunit Ig-like domain-containing protein" evidence="3">
    <location>
        <begin position="35"/>
        <end position="174"/>
    </location>
</feature>
<protein>
    <recommendedName>
        <fullName evidence="4">CD3 gamma/delta subunit Ig-like domain-containing protein</fullName>
    </recommendedName>
</protein>
<evidence type="ECO:0000256" key="1">
    <source>
        <dbReference type="ARBA" id="ARBA00022729"/>
    </source>
</evidence>
<dbReference type="SUPFAM" id="SSF48726">
    <property type="entry name" value="Immunoglobulin"/>
    <property type="match status" value="1"/>
</dbReference>
<reference evidence="5 6" key="1">
    <citation type="journal article" date="2011" name="Proc. Natl. Acad. Sci. U.S.A.">
        <title>Genetic diversity and population structure of the endangered marsupial Sarcophilus harrisii (Tasmanian devil).</title>
        <authorList>
            <person name="Miller W."/>
            <person name="Hayes V.M."/>
            <person name="Ratan A."/>
            <person name="Petersen D.C."/>
            <person name="Wittekindt N.E."/>
            <person name="Miller J."/>
            <person name="Walenz B."/>
            <person name="Knight J."/>
            <person name="Qi J."/>
            <person name="Zhao F."/>
            <person name="Wang Q."/>
            <person name="Bedoya-Reina O.C."/>
            <person name="Katiyar N."/>
            <person name="Tomsho L.P."/>
            <person name="Kasson L.M."/>
            <person name="Hardie R.A."/>
            <person name="Woodbridge P."/>
            <person name="Tindall E.A."/>
            <person name="Bertelsen M.F."/>
            <person name="Dixon D."/>
            <person name="Pyecroft S."/>
            <person name="Helgen K.M."/>
            <person name="Lesk A.M."/>
            <person name="Pringle T.H."/>
            <person name="Patterson N."/>
            <person name="Zhang Y."/>
            <person name="Kreiss A."/>
            <person name="Woods G.M."/>
            <person name="Jones M.E."/>
            <person name="Schuster S.C."/>
        </authorList>
    </citation>
    <scope>NUCLEOTIDE SEQUENCE [LARGE SCALE GENOMIC DNA]</scope>
</reference>
<dbReference type="InterPro" id="IPR015484">
    <property type="entry name" value="CD3_esu/gsu/dsu"/>
</dbReference>
<evidence type="ECO:0000256" key="3">
    <source>
        <dbReference type="SAM" id="SignalP"/>
    </source>
</evidence>
<gene>
    <name evidence="5" type="primary">LOC100925080</name>
</gene>
<keyword evidence="2" id="KW-0812">Transmembrane</keyword>
<dbReference type="GO" id="GO:0007166">
    <property type="term" value="P:cell surface receptor signaling pathway"/>
    <property type="evidence" value="ECO:0007669"/>
    <property type="project" value="TreeGrafter"/>
</dbReference>
<dbReference type="AlphaFoldDB" id="A0A7N4PAA2"/>
<dbReference type="Pfam" id="PF16680">
    <property type="entry name" value="Ig_4"/>
    <property type="match status" value="1"/>
</dbReference>
<reference evidence="5" key="3">
    <citation type="submission" date="2025-09" db="UniProtKB">
        <authorList>
            <consortium name="Ensembl"/>
        </authorList>
    </citation>
    <scope>IDENTIFICATION</scope>
</reference>
<evidence type="ECO:0000259" key="4">
    <source>
        <dbReference type="Pfam" id="PF16680"/>
    </source>
</evidence>
<dbReference type="GeneTree" id="ENSGT00940000153312"/>
<feature type="domain" description="CD3 gamma/delta subunit Ig-like" evidence="4">
    <location>
        <begin position="49"/>
        <end position="118"/>
    </location>
</feature>
<evidence type="ECO:0000313" key="6">
    <source>
        <dbReference type="Proteomes" id="UP000007648"/>
    </source>
</evidence>
<proteinExistence type="predicted"/>
<accession>A0A7N4PAA2</accession>
<dbReference type="PANTHER" id="PTHR10570">
    <property type="entry name" value="T-CELL SURFACE GLYCOPROTEIN CD3 GAMMA CHAIN / DELTA CHAIN"/>
    <property type="match status" value="1"/>
</dbReference>
<dbReference type="GO" id="GO:0009897">
    <property type="term" value="C:external side of plasma membrane"/>
    <property type="evidence" value="ECO:0007669"/>
    <property type="project" value="TreeGrafter"/>
</dbReference>
<dbReference type="InterPro" id="IPR032052">
    <property type="entry name" value="Ig_4"/>
</dbReference>
<dbReference type="InterPro" id="IPR013783">
    <property type="entry name" value="Ig-like_fold"/>
</dbReference>
<dbReference type="Gene3D" id="2.60.40.10">
    <property type="entry name" value="Immunoglobulins"/>
    <property type="match status" value="1"/>
</dbReference>
<dbReference type="GO" id="GO:0042105">
    <property type="term" value="C:alpha-beta T cell receptor complex"/>
    <property type="evidence" value="ECO:0007669"/>
    <property type="project" value="TreeGrafter"/>
</dbReference>
<dbReference type="Proteomes" id="UP000007648">
    <property type="component" value="Unassembled WGS sequence"/>
</dbReference>
<keyword evidence="2" id="KW-1133">Transmembrane helix</keyword>
<evidence type="ECO:0000256" key="2">
    <source>
        <dbReference type="SAM" id="Phobius"/>
    </source>
</evidence>
<dbReference type="InterPro" id="IPR036179">
    <property type="entry name" value="Ig-like_dom_sf"/>
</dbReference>
<feature type="signal peptide" evidence="3">
    <location>
        <begin position="1"/>
        <end position="34"/>
    </location>
</feature>